<keyword evidence="1" id="KW-0732">Signal</keyword>
<evidence type="ECO:0000313" key="3">
    <source>
        <dbReference type="Proteomes" id="UP001500279"/>
    </source>
</evidence>
<organism evidence="2 3">
    <name type="scientific">Ideonella azotifigens</name>
    <dbReference type="NCBI Taxonomy" id="513160"/>
    <lineage>
        <taxon>Bacteria</taxon>
        <taxon>Pseudomonadati</taxon>
        <taxon>Pseudomonadota</taxon>
        <taxon>Betaproteobacteria</taxon>
        <taxon>Burkholderiales</taxon>
        <taxon>Sphaerotilaceae</taxon>
        <taxon>Ideonella</taxon>
    </lineage>
</organism>
<evidence type="ECO:0000313" key="2">
    <source>
        <dbReference type="EMBL" id="GAA0768077.1"/>
    </source>
</evidence>
<gene>
    <name evidence="2" type="ORF">GCM10009107_57580</name>
</gene>
<dbReference type="RefSeq" id="WP_231010211.1">
    <property type="nucleotide sequence ID" value="NZ_BAAAEW010000047.1"/>
</dbReference>
<evidence type="ECO:0008006" key="4">
    <source>
        <dbReference type="Google" id="ProtNLM"/>
    </source>
</evidence>
<protein>
    <recommendedName>
        <fullName evidence="4">Copper-binding protein</fullName>
    </recommendedName>
</protein>
<keyword evidence="3" id="KW-1185">Reference proteome</keyword>
<name>A0ABN1KIQ9_9BURK</name>
<evidence type="ECO:0000256" key="1">
    <source>
        <dbReference type="SAM" id="SignalP"/>
    </source>
</evidence>
<dbReference type="EMBL" id="BAAAEW010000047">
    <property type="protein sequence ID" value="GAA0768077.1"/>
    <property type="molecule type" value="Genomic_DNA"/>
</dbReference>
<feature type="signal peptide" evidence="1">
    <location>
        <begin position="1"/>
        <end position="29"/>
    </location>
</feature>
<sequence>MHRCVTTRRLLARALLAAAPALLAFSALATLSAPAAAWQARNFPATALRGVLVVTAPPEATLNGQATRLAPGARIHGADNLLQMSGALVGQKLVVNFTLDAMGQPLEIWVLRDDEAKVSPWPRTLGQAQSWSFDAAAQTWTKP</sequence>
<comment type="caution">
    <text evidence="2">The sequence shown here is derived from an EMBL/GenBank/DDBJ whole genome shotgun (WGS) entry which is preliminary data.</text>
</comment>
<dbReference type="Proteomes" id="UP001500279">
    <property type="component" value="Unassembled WGS sequence"/>
</dbReference>
<feature type="chain" id="PRO_5045397570" description="Copper-binding protein" evidence="1">
    <location>
        <begin position="30"/>
        <end position="143"/>
    </location>
</feature>
<reference evidence="2 3" key="1">
    <citation type="journal article" date="2019" name="Int. J. Syst. Evol. Microbiol.">
        <title>The Global Catalogue of Microorganisms (GCM) 10K type strain sequencing project: providing services to taxonomists for standard genome sequencing and annotation.</title>
        <authorList>
            <consortium name="The Broad Institute Genomics Platform"/>
            <consortium name="The Broad Institute Genome Sequencing Center for Infectious Disease"/>
            <person name="Wu L."/>
            <person name="Ma J."/>
        </authorList>
    </citation>
    <scope>NUCLEOTIDE SEQUENCE [LARGE SCALE GENOMIC DNA]</scope>
    <source>
        <strain evidence="2 3">JCM 15503</strain>
    </source>
</reference>
<proteinExistence type="predicted"/>
<accession>A0ABN1KIQ9</accession>